<dbReference type="InterPro" id="IPR039812">
    <property type="entry name" value="Vesicle-fus_ATPase"/>
</dbReference>
<comment type="cofactor">
    <cofactor evidence="4">
        <name>Mg(2+)</name>
        <dbReference type="ChEBI" id="CHEBI:18420"/>
    </cofactor>
    <text evidence="4">Binds 1 Mg(2+) ion per subunit.</text>
</comment>
<dbReference type="SUPFAM" id="SSF52540">
    <property type="entry name" value="P-loop containing nucleoside triphosphate hydrolases"/>
    <property type="match status" value="1"/>
</dbReference>
<keyword evidence="4" id="KW-0460">Magnesium</keyword>
<comment type="caution">
    <text evidence="7">The sequence shown here is derived from an EMBL/GenBank/DDBJ whole genome shotgun (WGS) entry which is preliminary data.</text>
</comment>
<evidence type="ECO:0000313" key="7">
    <source>
        <dbReference type="EMBL" id="CAD7703050.1"/>
    </source>
</evidence>
<dbReference type="Gene3D" id="3.40.50.300">
    <property type="entry name" value="P-loop containing nucleotide triphosphate hydrolases"/>
    <property type="match status" value="1"/>
</dbReference>
<feature type="compositionally biased region" description="Low complexity" evidence="5">
    <location>
        <begin position="84"/>
        <end position="102"/>
    </location>
</feature>
<dbReference type="InterPro" id="IPR027417">
    <property type="entry name" value="P-loop_NTPase"/>
</dbReference>
<feature type="region of interest" description="Disordered" evidence="5">
    <location>
        <begin position="82"/>
        <end position="102"/>
    </location>
</feature>
<dbReference type="GO" id="GO:0005524">
    <property type="term" value="F:ATP binding"/>
    <property type="evidence" value="ECO:0007669"/>
    <property type="project" value="UniProtKB-UniRule"/>
</dbReference>
<keyword evidence="8" id="KW-1185">Reference proteome</keyword>
<keyword evidence="4" id="KW-0653">Protein transport</keyword>
<dbReference type="GO" id="GO:0035494">
    <property type="term" value="P:SNARE complex disassembly"/>
    <property type="evidence" value="ECO:0007669"/>
    <property type="project" value="InterPro"/>
</dbReference>
<dbReference type="OrthoDB" id="1708752at2759"/>
<dbReference type="GO" id="GO:0043001">
    <property type="term" value="P:Golgi to plasma membrane protein transport"/>
    <property type="evidence" value="ECO:0007669"/>
    <property type="project" value="TreeGrafter"/>
</dbReference>
<dbReference type="PANTHER" id="PTHR23078:SF3">
    <property type="entry name" value="VESICLE-FUSING ATPASE"/>
    <property type="match status" value="1"/>
</dbReference>
<keyword evidence="4" id="KW-0378">Hydrolase</keyword>
<keyword evidence="4" id="KW-0813">Transport</keyword>
<name>A0A8S1J5Y7_9CHLO</name>
<evidence type="ECO:0000256" key="3">
    <source>
        <dbReference type="ARBA" id="ARBA00022840"/>
    </source>
</evidence>
<comment type="catalytic activity">
    <reaction evidence="4">
        <text>ATP + H2O = ADP + phosphate + H(+)</text>
        <dbReference type="Rhea" id="RHEA:13065"/>
        <dbReference type="ChEBI" id="CHEBI:15377"/>
        <dbReference type="ChEBI" id="CHEBI:15378"/>
        <dbReference type="ChEBI" id="CHEBI:30616"/>
        <dbReference type="ChEBI" id="CHEBI:43474"/>
        <dbReference type="ChEBI" id="CHEBI:456216"/>
        <dbReference type="EC" id="3.6.4.6"/>
    </reaction>
</comment>
<evidence type="ECO:0000256" key="2">
    <source>
        <dbReference type="ARBA" id="ARBA00022741"/>
    </source>
</evidence>
<comment type="function">
    <text evidence="4">Required for vesicle-mediated transport. Catalyzes the fusion of transport vesicles within the Golgi cisternae. Is also required for transport from the endoplasmic reticulum to the Golgi stack. Seems to function as a fusion protein required for the delivery of cargo proteins to all compartments of the Golgi stack independent of vesicle origin.</text>
</comment>
<dbReference type="GO" id="GO:0006891">
    <property type="term" value="P:intra-Golgi vesicle-mediated transport"/>
    <property type="evidence" value="ECO:0007669"/>
    <property type="project" value="TreeGrafter"/>
</dbReference>
<comment type="similarity">
    <text evidence="1 4">Belongs to the AAA ATPase family.</text>
</comment>
<reference evidence="7" key="1">
    <citation type="submission" date="2020-12" db="EMBL/GenBank/DDBJ databases">
        <authorList>
            <person name="Iha C."/>
        </authorList>
    </citation>
    <scope>NUCLEOTIDE SEQUENCE</scope>
</reference>
<evidence type="ECO:0000256" key="1">
    <source>
        <dbReference type="ARBA" id="ARBA00006914"/>
    </source>
</evidence>
<dbReference type="Proteomes" id="UP000708148">
    <property type="component" value="Unassembled WGS sequence"/>
</dbReference>
<keyword evidence="4" id="KW-0963">Cytoplasm</keyword>
<feature type="domain" description="ATPase AAA-type core" evidence="6">
    <location>
        <begin position="3"/>
        <end position="75"/>
    </location>
</feature>
<dbReference type="InterPro" id="IPR003959">
    <property type="entry name" value="ATPase_AAA_core"/>
</dbReference>
<keyword evidence="3 4" id="KW-0067">ATP-binding</keyword>
<keyword evidence="4" id="KW-0479">Metal-binding</keyword>
<evidence type="ECO:0000313" key="8">
    <source>
        <dbReference type="Proteomes" id="UP000708148"/>
    </source>
</evidence>
<dbReference type="AlphaFoldDB" id="A0A8S1J5Y7"/>
<dbReference type="Pfam" id="PF00004">
    <property type="entry name" value="AAA"/>
    <property type="match status" value="1"/>
</dbReference>
<dbReference type="GO" id="GO:0005795">
    <property type="term" value="C:Golgi stack"/>
    <property type="evidence" value="ECO:0007669"/>
    <property type="project" value="TreeGrafter"/>
</dbReference>
<dbReference type="PANTHER" id="PTHR23078">
    <property type="entry name" value="VESICULAR-FUSION PROTEIN NSF"/>
    <property type="match status" value="1"/>
</dbReference>
<organism evidence="7 8">
    <name type="scientific">Ostreobium quekettii</name>
    <dbReference type="NCBI Taxonomy" id="121088"/>
    <lineage>
        <taxon>Eukaryota</taxon>
        <taxon>Viridiplantae</taxon>
        <taxon>Chlorophyta</taxon>
        <taxon>core chlorophytes</taxon>
        <taxon>Ulvophyceae</taxon>
        <taxon>TCBD clade</taxon>
        <taxon>Bryopsidales</taxon>
        <taxon>Ostreobineae</taxon>
        <taxon>Ostreobiaceae</taxon>
        <taxon>Ostreobium</taxon>
    </lineage>
</organism>
<evidence type="ECO:0000259" key="6">
    <source>
        <dbReference type="Pfam" id="PF00004"/>
    </source>
</evidence>
<protein>
    <recommendedName>
        <fullName evidence="4">Vesicle-fusing ATPase</fullName>
        <ecNumber evidence="4">3.6.4.6</ecNumber>
    </recommendedName>
</protein>
<dbReference type="EMBL" id="CAJHUC010002046">
    <property type="protein sequence ID" value="CAD7703050.1"/>
    <property type="molecule type" value="Genomic_DNA"/>
</dbReference>
<sequence>MRIIVFDEIDAICKHRGSVRDGSAVLDTTPNQLLTRVDGVDSLNNTLLFGMANPKVFLGEALLRPWRLDVHIGAGLRYQSGSVRSCASTPPSCPSTRSWTGA</sequence>
<evidence type="ECO:0000256" key="4">
    <source>
        <dbReference type="RuleBase" id="RU367045"/>
    </source>
</evidence>
<dbReference type="GO" id="GO:0046872">
    <property type="term" value="F:metal ion binding"/>
    <property type="evidence" value="ECO:0007669"/>
    <property type="project" value="UniProtKB-UniRule"/>
</dbReference>
<dbReference type="GO" id="GO:0016887">
    <property type="term" value="F:ATP hydrolysis activity"/>
    <property type="evidence" value="ECO:0007669"/>
    <property type="project" value="InterPro"/>
</dbReference>
<proteinExistence type="inferred from homology"/>
<evidence type="ECO:0000256" key="5">
    <source>
        <dbReference type="SAM" id="MobiDB-lite"/>
    </source>
</evidence>
<comment type="subcellular location">
    <subcellularLocation>
        <location evidence="4">Cytoplasm</location>
    </subcellularLocation>
</comment>
<gene>
    <name evidence="7" type="ORF">OSTQU699_LOCUS8407</name>
</gene>
<keyword evidence="4" id="KW-0931">ER-Golgi transport</keyword>
<keyword evidence="2 4" id="KW-0547">Nucleotide-binding</keyword>
<dbReference type="EC" id="3.6.4.6" evidence="4"/>
<accession>A0A8S1J5Y7</accession>